<gene>
    <name evidence="2" type="ORF">METZ01_LOCUS120711</name>
</gene>
<dbReference type="InterPro" id="IPR047801">
    <property type="entry name" value="Peptidase_C45"/>
</dbReference>
<reference evidence="2" key="1">
    <citation type="submission" date="2018-05" db="EMBL/GenBank/DDBJ databases">
        <authorList>
            <person name="Lanie J.A."/>
            <person name="Ng W.-L."/>
            <person name="Kazmierczak K.M."/>
            <person name="Andrzejewski T.M."/>
            <person name="Davidsen T.M."/>
            <person name="Wayne K.J."/>
            <person name="Tettelin H."/>
            <person name="Glass J.I."/>
            <person name="Rusch D."/>
            <person name="Podicherti R."/>
            <person name="Tsui H.-C.T."/>
            <person name="Winkler M.E."/>
        </authorList>
    </citation>
    <scope>NUCLEOTIDE SEQUENCE</scope>
</reference>
<name>A0A381XUH0_9ZZZZ</name>
<feature type="domain" description="Peptidase C45 hydrolase" evidence="1">
    <location>
        <begin position="101"/>
        <end position="329"/>
    </location>
</feature>
<dbReference type="Gene3D" id="1.10.10.2120">
    <property type="match status" value="1"/>
</dbReference>
<dbReference type="InterPro" id="IPR047794">
    <property type="entry name" value="C45_proenzyme-like"/>
</dbReference>
<protein>
    <recommendedName>
        <fullName evidence="1">Peptidase C45 hydrolase domain-containing protein</fullName>
    </recommendedName>
</protein>
<dbReference type="PANTHER" id="PTHR34180">
    <property type="entry name" value="PEPTIDASE C45"/>
    <property type="match status" value="1"/>
</dbReference>
<dbReference type="PANTHER" id="PTHR34180:SF1">
    <property type="entry name" value="BETA-ALANYL-DOPAMINE_CARCININE HYDROLASE"/>
    <property type="match status" value="1"/>
</dbReference>
<dbReference type="Gene3D" id="3.60.60.10">
    <property type="entry name" value="Penicillin V Acylase, Chain A"/>
    <property type="match status" value="1"/>
</dbReference>
<dbReference type="InterPro" id="IPR005079">
    <property type="entry name" value="Peptidase_C45_hydrolase"/>
</dbReference>
<organism evidence="2">
    <name type="scientific">marine metagenome</name>
    <dbReference type="NCBI Taxonomy" id="408172"/>
    <lineage>
        <taxon>unclassified sequences</taxon>
        <taxon>metagenomes</taxon>
        <taxon>ecological metagenomes</taxon>
    </lineage>
</organism>
<accession>A0A381XUH0</accession>
<evidence type="ECO:0000259" key="1">
    <source>
        <dbReference type="Pfam" id="PF03417"/>
    </source>
</evidence>
<dbReference type="NCBIfam" id="NF040521">
    <property type="entry name" value="C45_proenzyme"/>
    <property type="match status" value="1"/>
</dbReference>
<dbReference type="EMBL" id="UINC01016266">
    <property type="protein sequence ID" value="SVA67857.1"/>
    <property type="molecule type" value="Genomic_DNA"/>
</dbReference>
<dbReference type="AlphaFoldDB" id="A0A381XUH0"/>
<sequence>MRESIEKNIDVYLTRFDREAGIGKQDLLINAGIYLNILRDQSPEYVSAMNGIAESSNREILEIAMLNLRYELLYYALGKIYMDESVDGCTAFALLPEASQNNHLLLGQNWDWIPDVDCVLVTSTDTDGLRRTAFTEAGIFAGKPGMNSEGVGLAVNGMCSTSDNWARFQKPFHLRCYEILRSRTMDDALDVLTSSPRSCTANFIVGQASHGAVDIELAPDSLRSIDPDSGVLVHTNHFVNPDKIDAREPPNPRRYLSEFRHVRMETLLNEQKPLDIKSIQEILKDHENHPQSLCRHRDNTLPESQNIITKTSMIMDLEDQKIWLSYGQPCKNDFIAYDVS</sequence>
<evidence type="ECO:0000313" key="2">
    <source>
        <dbReference type="EMBL" id="SVA67857.1"/>
    </source>
</evidence>
<dbReference type="Pfam" id="PF03417">
    <property type="entry name" value="AAT"/>
    <property type="match status" value="1"/>
</dbReference>
<proteinExistence type="predicted"/>